<evidence type="ECO:0000259" key="8">
    <source>
        <dbReference type="PROSITE" id="PS50157"/>
    </source>
</evidence>
<protein>
    <recommendedName>
        <fullName evidence="8">C2H2-type domain-containing protein</fullName>
    </recommendedName>
</protein>
<dbReference type="Proteomes" id="UP001217089">
    <property type="component" value="Unassembled WGS sequence"/>
</dbReference>
<dbReference type="InterPro" id="IPR036236">
    <property type="entry name" value="Znf_C2H2_sf"/>
</dbReference>
<evidence type="ECO:0000256" key="3">
    <source>
        <dbReference type="ARBA" id="ARBA00022737"/>
    </source>
</evidence>
<dbReference type="SMART" id="SM00355">
    <property type="entry name" value="ZnF_C2H2"/>
    <property type="match status" value="6"/>
</dbReference>
<evidence type="ECO:0000256" key="1">
    <source>
        <dbReference type="ARBA" id="ARBA00004123"/>
    </source>
</evidence>
<dbReference type="SUPFAM" id="SSF57667">
    <property type="entry name" value="beta-beta-alpha zinc fingers"/>
    <property type="match status" value="3"/>
</dbReference>
<evidence type="ECO:0000313" key="9">
    <source>
        <dbReference type="EMBL" id="KAJ8306745.1"/>
    </source>
</evidence>
<keyword evidence="5" id="KW-0862">Zinc</keyword>
<evidence type="ECO:0000256" key="5">
    <source>
        <dbReference type="ARBA" id="ARBA00022833"/>
    </source>
</evidence>
<gene>
    <name evidence="9" type="ORF">KUTeg_015786</name>
</gene>
<dbReference type="EMBL" id="JARBDR010000811">
    <property type="protein sequence ID" value="KAJ8306745.1"/>
    <property type="molecule type" value="Genomic_DNA"/>
</dbReference>
<dbReference type="PROSITE" id="PS50157">
    <property type="entry name" value="ZINC_FINGER_C2H2_2"/>
    <property type="match status" value="5"/>
</dbReference>
<comment type="subcellular location">
    <subcellularLocation>
        <location evidence="1">Nucleus</location>
    </subcellularLocation>
</comment>
<name>A0ABQ9ET15_TEGGR</name>
<feature type="domain" description="C2H2-type" evidence="8">
    <location>
        <begin position="176"/>
        <end position="203"/>
    </location>
</feature>
<feature type="domain" description="C2H2-type" evidence="8">
    <location>
        <begin position="261"/>
        <end position="289"/>
    </location>
</feature>
<evidence type="ECO:0000256" key="6">
    <source>
        <dbReference type="ARBA" id="ARBA00023242"/>
    </source>
</evidence>
<feature type="domain" description="C2H2-type" evidence="8">
    <location>
        <begin position="148"/>
        <end position="175"/>
    </location>
</feature>
<comment type="caution">
    <text evidence="9">The sequence shown here is derived from an EMBL/GenBank/DDBJ whole genome shotgun (WGS) entry which is preliminary data.</text>
</comment>
<dbReference type="Pfam" id="PF00096">
    <property type="entry name" value="zf-C2H2"/>
    <property type="match status" value="4"/>
</dbReference>
<proteinExistence type="predicted"/>
<keyword evidence="4 7" id="KW-0863">Zinc-finger</keyword>
<dbReference type="InterPro" id="IPR013087">
    <property type="entry name" value="Znf_C2H2_type"/>
</dbReference>
<sequence length="316" mass="37096">MEIFGEDEASTLMKEMKRICQVFAKKEIETLFLSFDMNDKSSQIFGSSVGMTFLQHLVLIEKFQKFCEDAYVTRNVYATCTNEKEENTDINPDDTDQMDSFEISNTLKIENEDCGKRFSRKKIFDNHCRKHENKPRKWKQKKDIPKEHQCSICGKMFNKSYPLRIHIRYHTGEKPYMCDLCGKVTASKTELNMHKLIHTNERPYSCDICKKSFRMLNKLKRHQIVHTGLKPHKCSECGKCFTTASNMRTHVKNIHMGIKEFACDICNIKFAHSSNMRAHIRGVHKKKEIEEPKNKNEILNLLKSKEYDMNSVTMRI</sequence>
<keyword evidence="6" id="KW-0539">Nucleus</keyword>
<evidence type="ECO:0000256" key="7">
    <source>
        <dbReference type="PROSITE-ProRule" id="PRU00042"/>
    </source>
</evidence>
<keyword evidence="2" id="KW-0479">Metal-binding</keyword>
<reference evidence="9 10" key="1">
    <citation type="submission" date="2022-12" db="EMBL/GenBank/DDBJ databases">
        <title>Chromosome-level genome of Tegillarca granosa.</title>
        <authorList>
            <person name="Kim J."/>
        </authorList>
    </citation>
    <scope>NUCLEOTIDE SEQUENCE [LARGE SCALE GENOMIC DNA]</scope>
    <source>
        <strain evidence="9">Teg-2019</strain>
        <tissue evidence="9">Adductor muscle</tissue>
    </source>
</reference>
<dbReference type="PROSITE" id="PS00028">
    <property type="entry name" value="ZINC_FINGER_C2H2_1"/>
    <property type="match status" value="4"/>
</dbReference>
<dbReference type="PANTHER" id="PTHR24394:SF29">
    <property type="entry name" value="MYONEURIN"/>
    <property type="match status" value="1"/>
</dbReference>
<accession>A0ABQ9ET15</accession>
<feature type="domain" description="C2H2-type" evidence="8">
    <location>
        <begin position="204"/>
        <end position="231"/>
    </location>
</feature>
<feature type="domain" description="C2H2-type" evidence="8">
    <location>
        <begin position="232"/>
        <end position="260"/>
    </location>
</feature>
<organism evidence="9 10">
    <name type="scientific">Tegillarca granosa</name>
    <name type="common">Malaysian cockle</name>
    <name type="synonym">Anadara granosa</name>
    <dbReference type="NCBI Taxonomy" id="220873"/>
    <lineage>
        <taxon>Eukaryota</taxon>
        <taxon>Metazoa</taxon>
        <taxon>Spiralia</taxon>
        <taxon>Lophotrochozoa</taxon>
        <taxon>Mollusca</taxon>
        <taxon>Bivalvia</taxon>
        <taxon>Autobranchia</taxon>
        <taxon>Pteriomorphia</taxon>
        <taxon>Arcoida</taxon>
        <taxon>Arcoidea</taxon>
        <taxon>Arcidae</taxon>
        <taxon>Tegillarca</taxon>
    </lineage>
</organism>
<dbReference type="PANTHER" id="PTHR24394">
    <property type="entry name" value="ZINC FINGER PROTEIN"/>
    <property type="match status" value="1"/>
</dbReference>
<evidence type="ECO:0000313" key="10">
    <source>
        <dbReference type="Proteomes" id="UP001217089"/>
    </source>
</evidence>
<keyword evidence="10" id="KW-1185">Reference proteome</keyword>
<evidence type="ECO:0000256" key="2">
    <source>
        <dbReference type="ARBA" id="ARBA00022723"/>
    </source>
</evidence>
<dbReference type="Pfam" id="PF12874">
    <property type="entry name" value="zf-met"/>
    <property type="match status" value="1"/>
</dbReference>
<dbReference type="Gene3D" id="3.30.160.60">
    <property type="entry name" value="Classic Zinc Finger"/>
    <property type="match status" value="5"/>
</dbReference>
<keyword evidence="3" id="KW-0677">Repeat</keyword>
<evidence type="ECO:0000256" key="4">
    <source>
        <dbReference type="ARBA" id="ARBA00022771"/>
    </source>
</evidence>